<protein>
    <recommendedName>
        <fullName evidence="1">Heterokaryon incompatibility domain-containing protein</fullName>
    </recommendedName>
</protein>
<accession>A0AA40E4U3</accession>
<evidence type="ECO:0000313" key="2">
    <source>
        <dbReference type="EMBL" id="KAK0725092.1"/>
    </source>
</evidence>
<sequence>MHLNVCTARPADDRYIYSSIPTGSIRLLALLPDDDPNSPLTCQLIDHVLRRQHDDGRPDFQIRLMAEIYCRANRVVVWLGEAENGGDVALEQIRAAAIPEAIQEDWGMAILLLLQRPWFRRIWVLQEVAAARHILVKCGAAEIDGYAFCHGLRSMESYLHALRQPKLLGRINPIVYLVRGSIFRPKSYTTGPSGEVSLGIRPFRELLNMYRTHRATDPRDRIFALLGMCSDGPTLTAAGLSPDYTISWQDLVSRLAKFLLGNHVTTELKPGQGAAERVLIKGRGYFLGKVDEEYTKQQRNGWQEITMILHGGIAPPPHDLPAPAVRVQRDDIVCQLIGASEPTLVRPCPDGCFAIIAIAVPALPDNSSREEASND</sequence>
<name>A0AA40E4U3_9PEZI</name>
<dbReference type="EMBL" id="JAUKUA010000002">
    <property type="protein sequence ID" value="KAK0725092.1"/>
    <property type="molecule type" value="Genomic_DNA"/>
</dbReference>
<reference evidence="2" key="1">
    <citation type="submission" date="2023-06" db="EMBL/GenBank/DDBJ databases">
        <title>Genome-scale phylogeny and comparative genomics of the fungal order Sordariales.</title>
        <authorList>
            <consortium name="Lawrence Berkeley National Laboratory"/>
            <person name="Hensen N."/>
            <person name="Bonometti L."/>
            <person name="Westerberg I."/>
            <person name="Brannstrom I.O."/>
            <person name="Guillou S."/>
            <person name="Cros-Aarteil S."/>
            <person name="Calhoun S."/>
            <person name="Haridas S."/>
            <person name="Kuo A."/>
            <person name="Mondo S."/>
            <person name="Pangilinan J."/>
            <person name="Riley R."/>
            <person name="Labutti K."/>
            <person name="Andreopoulos B."/>
            <person name="Lipzen A."/>
            <person name="Chen C."/>
            <person name="Yanf M."/>
            <person name="Daum C."/>
            <person name="Ng V."/>
            <person name="Clum A."/>
            <person name="Steindorff A."/>
            <person name="Ohm R."/>
            <person name="Martin F."/>
            <person name="Silar P."/>
            <person name="Natvig D."/>
            <person name="Lalanne C."/>
            <person name="Gautier V."/>
            <person name="Ament-Velasquez S.L."/>
            <person name="Kruys A."/>
            <person name="Hutchinson M.I."/>
            <person name="Powell A.J."/>
            <person name="Barry K."/>
            <person name="Miller A.N."/>
            <person name="Grigoriev I.V."/>
            <person name="Debuchy R."/>
            <person name="Gladieux P."/>
            <person name="Thoren M.H."/>
            <person name="Johannesson H."/>
        </authorList>
    </citation>
    <scope>NUCLEOTIDE SEQUENCE</scope>
    <source>
        <strain evidence="2">SMH4607-1</strain>
    </source>
</reference>
<dbReference type="AlphaFoldDB" id="A0AA40E4U3"/>
<organism evidence="2 3">
    <name type="scientific">Lasiosphaeris hirsuta</name>
    <dbReference type="NCBI Taxonomy" id="260670"/>
    <lineage>
        <taxon>Eukaryota</taxon>
        <taxon>Fungi</taxon>
        <taxon>Dikarya</taxon>
        <taxon>Ascomycota</taxon>
        <taxon>Pezizomycotina</taxon>
        <taxon>Sordariomycetes</taxon>
        <taxon>Sordariomycetidae</taxon>
        <taxon>Sordariales</taxon>
        <taxon>Lasiosphaeriaceae</taxon>
        <taxon>Lasiosphaeris</taxon>
    </lineage>
</organism>
<gene>
    <name evidence="2" type="ORF">B0H67DRAFT_531124</name>
</gene>
<keyword evidence="3" id="KW-1185">Reference proteome</keyword>
<dbReference type="PANTHER" id="PTHR24148">
    <property type="entry name" value="ANKYRIN REPEAT DOMAIN-CONTAINING PROTEIN 39 HOMOLOG-RELATED"/>
    <property type="match status" value="1"/>
</dbReference>
<dbReference type="Pfam" id="PF06985">
    <property type="entry name" value="HET"/>
    <property type="match status" value="1"/>
</dbReference>
<comment type="caution">
    <text evidence="2">The sequence shown here is derived from an EMBL/GenBank/DDBJ whole genome shotgun (WGS) entry which is preliminary data.</text>
</comment>
<evidence type="ECO:0000259" key="1">
    <source>
        <dbReference type="Pfam" id="PF06985"/>
    </source>
</evidence>
<evidence type="ECO:0000313" key="3">
    <source>
        <dbReference type="Proteomes" id="UP001172102"/>
    </source>
</evidence>
<feature type="domain" description="Heterokaryon incompatibility" evidence="1">
    <location>
        <begin position="51"/>
        <end position="127"/>
    </location>
</feature>
<dbReference type="Proteomes" id="UP001172102">
    <property type="component" value="Unassembled WGS sequence"/>
</dbReference>
<dbReference type="InterPro" id="IPR010730">
    <property type="entry name" value="HET"/>
</dbReference>
<feature type="non-terminal residue" evidence="2">
    <location>
        <position position="1"/>
    </location>
</feature>
<dbReference type="PANTHER" id="PTHR24148:SF78">
    <property type="entry name" value="HETEROKARYON INCOMPATIBILITY DOMAIN-CONTAINING PROTEIN"/>
    <property type="match status" value="1"/>
</dbReference>
<dbReference type="InterPro" id="IPR052895">
    <property type="entry name" value="HetReg/Transcr_Mod"/>
</dbReference>
<proteinExistence type="predicted"/>